<dbReference type="OrthoDB" id="166580at2759"/>
<sequence length="73" mass="8205">MGVDTCWKWFSDVFYPEVKNRTGRRALLLLDNAPGHFDVSERDGVKIALFPPNCTSWKQACDTGIIAALNKGY</sequence>
<evidence type="ECO:0000313" key="2">
    <source>
        <dbReference type="EMBL" id="CEG44261.1"/>
    </source>
</evidence>
<dbReference type="EMBL" id="CCYD01001091">
    <property type="protein sequence ID" value="CEG44261.1"/>
    <property type="molecule type" value="Genomic_DNA"/>
</dbReference>
<feature type="non-terminal residue" evidence="2">
    <location>
        <position position="73"/>
    </location>
</feature>
<evidence type="ECO:0000259" key="1">
    <source>
        <dbReference type="Pfam" id="PF03184"/>
    </source>
</evidence>
<protein>
    <submittedName>
        <fullName evidence="2">DNA-binding centromere protein B (CENP-B)</fullName>
    </submittedName>
</protein>
<dbReference type="Pfam" id="PF03184">
    <property type="entry name" value="DDE_1"/>
    <property type="match status" value="1"/>
</dbReference>
<accession>A0A0P1AS80</accession>
<dbReference type="InterPro" id="IPR004875">
    <property type="entry name" value="DDE_SF_endonuclease_dom"/>
</dbReference>
<proteinExistence type="predicted"/>
<reference evidence="3" key="1">
    <citation type="submission" date="2014-09" db="EMBL/GenBank/DDBJ databases">
        <authorList>
            <person name="Sharma Rahul"/>
            <person name="Thines Marco"/>
        </authorList>
    </citation>
    <scope>NUCLEOTIDE SEQUENCE [LARGE SCALE GENOMIC DNA]</scope>
</reference>
<organism evidence="2 3">
    <name type="scientific">Plasmopara halstedii</name>
    <name type="common">Downy mildew of sunflower</name>
    <dbReference type="NCBI Taxonomy" id="4781"/>
    <lineage>
        <taxon>Eukaryota</taxon>
        <taxon>Sar</taxon>
        <taxon>Stramenopiles</taxon>
        <taxon>Oomycota</taxon>
        <taxon>Peronosporomycetes</taxon>
        <taxon>Peronosporales</taxon>
        <taxon>Peronosporaceae</taxon>
        <taxon>Plasmopara</taxon>
    </lineage>
</organism>
<dbReference type="GeneID" id="36395078"/>
<name>A0A0P1AS80_PLAHL</name>
<dbReference type="GO" id="GO:0003677">
    <property type="term" value="F:DNA binding"/>
    <property type="evidence" value="ECO:0007669"/>
    <property type="project" value="UniProtKB-KW"/>
</dbReference>
<keyword evidence="2" id="KW-0238">DNA-binding</keyword>
<evidence type="ECO:0000313" key="3">
    <source>
        <dbReference type="Proteomes" id="UP000054928"/>
    </source>
</evidence>
<dbReference type="RefSeq" id="XP_024580630.1">
    <property type="nucleotide sequence ID" value="XM_024730343.1"/>
</dbReference>
<dbReference type="AlphaFoldDB" id="A0A0P1AS80"/>
<keyword evidence="3" id="KW-1185">Reference proteome</keyword>
<feature type="domain" description="DDE-1" evidence="1">
    <location>
        <begin position="6"/>
        <end position="73"/>
    </location>
</feature>
<dbReference type="Proteomes" id="UP000054928">
    <property type="component" value="Unassembled WGS sequence"/>
</dbReference>